<dbReference type="OrthoDB" id="443682at2759"/>
<evidence type="ECO:0000256" key="3">
    <source>
        <dbReference type="ARBA" id="ARBA00022833"/>
    </source>
</evidence>
<dbReference type="SUPFAM" id="SSF144232">
    <property type="entry name" value="HIT/MYND zinc finger-like"/>
    <property type="match status" value="1"/>
</dbReference>
<keyword evidence="8" id="KW-1185">Reference proteome</keyword>
<dbReference type="EMBL" id="BRXW01000085">
    <property type="protein sequence ID" value="GMI05323.1"/>
    <property type="molecule type" value="Genomic_DNA"/>
</dbReference>
<feature type="region of interest" description="Disordered" evidence="5">
    <location>
        <begin position="1"/>
        <end position="20"/>
    </location>
</feature>
<dbReference type="Pfam" id="PF01753">
    <property type="entry name" value="zf-MYND"/>
    <property type="match status" value="1"/>
</dbReference>
<evidence type="ECO:0000256" key="4">
    <source>
        <dbReference type="PROSITE-ProRule" id="PRU00134"/>
    </source>
</evidence>
<keyword evidence="1" id="KW-0479">Metal-binding</keyword>
<protein>
    <recommendedName>
        <fullName evidence="6">MYND-type domain-containing protein</fullName>
    </recommendedName>
</protein>
<evidence type="ECO:0000256" key="2">
    <source>
        <dbReference type="ARBA" id="ARBA00022771"/>
    </source>
</evidence>
<evidence type="ECO:0000313" key="8">
    <source>
        <dbReference type="Proteomes" id="UP001165122"/>
    </source>
</evidence>
<evidence type="ECO:0000256" key="5">
    <source>
        <dbReference type="SAM" id="MobiDB-lite"/>
    </source>
</evidence>
<keyword evidence="3" id="KW-0862">Zinc</keyword>
<evidence type="ECO:0000259" key="6">
    <source>
        <dbReference type="PROSITE" id="PS50865"/>
    </source>
</evidence>
<dbReference type="Proteomes" id="UP001165122">
    <property type="component" value="Unassembled WGS sequence"/>
</dbReference>
<dbReference type="AlphaFoldDB" id="A0A9W7CGH0"/>
<evidence type="ECO:0000313" key="7">
    <source>
        <dbReference type="EMBL" id="GMI05323.1"/>
    </source>
</evidence>
<proteinExistence type="predicted"/>
<name>A0A9W7CGH0_9STRA</name>
<evidence type="ECO:0000256" key="1">
    <source>
        <dbReference type="ARBA" id="ARBA00022723"/>
    </source>
</evidence>
<keyword evidence="2 4" id="KW-0863">Zinc-finger</keyword>
<dbReference type="GO" id="GO:0008270">
    <property type="term" value="F:zinc ion binding"/>
    <property type="evidence" value="ECO:0007669"/>
    <property type="project" value="UniProtKB-KW"/>
</dbReference>
<gene>
    <name evidence="7" type="ORF">TrLO_g4107</name>
</gene>
<organism evidence="7 8">
    <name type="scientific">Triparma laevis f. longispina</name>
    <dbReference type="NCBI Taxonomy" id="1714387"/>
    <lineage>
        <taxon>Eukaryota</taxon>
        <taxon>Sar</taxon>
        <taxon>Stramenopiles</taxon>
        <taxon>Ochrophyta</taxon>
        <taxon>Bolidophyceae</taxon>
        <taxon>Parmales</taxon>
        <taxon>Triparmaceae</taxon>
        <taxon>Triparma</taxon>
    </lineage>
</organism>
<reference evidence="8" key="1">
    <citation type="journal article" date="2023" name="Commun. Biol.">
        <title>Genome analysis of Parmales, the sister group of diatoms, reveals the evolutionary specialization of diatoms from phago-mixotrophs to photoautotrophs.</title>
        <authorList>
            <person name="Ban H."/>
            <person name="Sato S."/>
            <person name="Yoshikawa S."/>
            <person name="Yamada K."/>
            <person name="Nakamura Y."/>
            <person name="Ichinomiya M."/>
            <person name="Sato N."/>
            <person name="Blanc-Mathieu R."/>
            <person name="Endo H."/>
            <person name="Kuwata A."/>
            <person name="Ogata H."/>
        </authorList>
    </citation>
    <scope>NUCLEOTIDE SEQUENCE [LARGE SCALE GENOMIC DNA]</scope>
    <source>
        <strain evidence="8">NIES 3700</strain>
    </source>
</reference>
<dbReference type="Gene3D" id="6.10.140.2220">
    <property type="match status" value="1"/>
</dbReference>
<feature type="domain" description="MYND-type" evidence="6">
    <location>
        <begin position="17"/>
        <end position="58"/>
    </location>
</feature>
<comment type="caution">
    <text evidence="7">The sequence shown here is derived from an EMBL/GenBank/DDBJ whole genome shotgun (WGS) entry which is preliminary data.</text>
</comment>
<dbReference type="PROSITE" id="PS50865">
    <property type="entry name" value="ZF_MYND_2"/>
    <property type="match status" value="1"/>
</dbReference>
<accession>A0A9W7CGH0</accession>
<sequence length="105" mass="11536">MKSSQSPSEPAATAKPAPSCAFPNCKVPPTKTCSRCKETQYCSKEHQTDHWRWRKKICVAPQKKILAPVPPAPPAPPAPLKGSVHEEEEYEDNCVICLVNVPDAK</sequence>
<dbReference type="InterPro" id="IPR002893">
    <property type="entry name" value="Znf_MYND"/>
</dbReference>